<dbReference type="EMBL" id="CP056041">
    <property type="protein sequence ID" value="QKZ22014.1"/>
    <property type="molecule type" value="Genomic_DNA"/>
</dbReference>
<feature type="domain" description="HTH cro/C1-type" evidence="2">
    <location>
        <begin position="24"/>
        <end position="78"/>
    </location>
</feature>
<dbReference type="Pfam" id="PF13560">
    <property type="entry name" value="HTH_31"/>
    <property type="match status" value="1"/>
</dbReference>
<protein>
    <submittedName>
        <fullName evidence="3">Helix-turn-helix domain-containing protein</fullName>
    </submittedName>
</protein>
<keyword evidence="4" id="KW-1185">Reference proteome</keyword>
<accession>A0A7H8TF38</accession>
<reference evidence="3 4" key="1">
    <citation type="submission" date="2020-06" db="EMBL/GenBank/DDBJ databases">
        <title>Genome mining for natural products.</title>
        <authorList>
            <person name="Zhang B."/>
            <person name="Shi J."/>
            <person name="Ge H."/>
        </authorList>
    </citation>
    <scope>NUCLEOTIDE SEQUENCE [LARGE SCALE GENOMIC DNA]</scope>
    <source>
        <strain evidence="3 4">NA02069</strain>
    </source>
</reference>
<dbReference type="NCBIfam" id="NF041216">
    <property type="entry name" value="CU044_2847_fam"/>
    <property type="match status" value="1"/>
</dbReference>
<sequence length="330" mass="35376">MAGRREEPLSSEISPAQRLLAQRLRGLRKPTGLTYSELSNETGYSPASLSRIMSGARLPKIELLSDLLDALGAGPDDRRELLDLWSYAHREQRGHEATASDAEAHAADELRDALDDLRVGAGQPSIRRIADEAHLSPTTVHRVLQAPEQRPDQVLQVALTLAQLLPPEVIDRNGGLIKVQEALNRVRRESATEQSRTADQEIDRGVGDSMPEDGMLLVELPDGTPVWARVSGGQELAAQPGMYYTDTGYSEGFSVRVDNLEPLVTGVARSLAGAVRAAQPDEVSIEFGIELASKAGRVVGLLAGGETKSAITVRLTWQGSPPTADGGSVG</sequence>
<dbReference type="SMART" id="SM00530">
    <property type="entry name" value="HTH_XRE"/>
    <property type="match status" value="1"/>
</dbReference>
<gene>
    <name evidence="3" type="ORF">HUT05_34520</name>
</gene>
<dbReference type="InterPro" id="IPR010982">
    <property type="entry name" value="Lambda_DNA-bd_dom_sf"/>
</dbReference>
<dbReference type="SUPFAM" id="SSF47413">
    <property type="entry name" value="lambda repressor-like DNA-binding domains"/>
    <property type="match status" value="1"/>
</dbReference>
<feature type="region of interest" description="Disordered" evidence="1">
    <location>
        <begin position="188"/>
        <end position="210"/>
    </location>
</feature>
<dbReference type="AlphaFoldDB" id="A0A7H8TF38"/>
<name>A0A7H8TF38_STRCX</name>
<dbReference type="InterPro" id="IPR045794">
    <property type="entry name" value="Trypco1"/>
</dbReference>
<evidence type="ECO:0000313" key="4">
    <source>
        <dbReference type="Proteomes" id="UP000509418"/>
    </source>
</evidence>
<dbReference type="PROSITE" id="PS50943">
    <property type="entry name" value="HTH_CROC1"/>
    <property type="match status" value="1"/>
</dbReference>
<organism evidence="3 4">
    <name type="scientific">Streptomyces chartreusis</name>
    <dbReference type="NCBI Taxonomy" id="1969"/>
    <lineage>
        <taxon>Bacteria</taxon>
        <taxon>Bacillati</taxon>
        <taxon>Actinomycetota</taxon>
        <taxon>Actinomycetes</taxon>
        <taxon>Kitasatosporales</taxon>
        <taxon>Streptomycetaceae</taxon>
        <taxon>Streptomyces</taxon>
    </lineage>
</organism>
<evidence type="ECO:0000256" key="1">
    <source>
        <dbReference type="SAM" id="MobiDB-lite"/>
    </source>
</evidence>
<dbReference type="CDD" id="cd00093">
    <property type="entry name" value="HTH_XRE"/>
    <property type="match status" value="1"/>
</dbReference>
<dbReference type="Gene3D" id="1.10.260.40">
    <property type="entry name" value="lambda repressor-like DNA-binding domains"/>
    <property type="match status" value="1"/>
</dbReference>
<dbReference type="RefSeq" id="WP_176577398.1">
    <property type="nucleotide sequence ID" value="NZ_CBDRGH010000002.1"/>
</dbReference>
<evidence type="ECO:0000313" key="3">
    <source>
        <dbReference type="EMBL" id="QKZ22014.1"/>
    </source>
</evidence>
<proteinExistence type="predicted"/>
<dbReference type="GO" id="GO:0003677">
    <property type="term" value="F:DNA binding"/>
    <property type="evidence" value="ECO:0007669"/>
    <property type="project" value="InterPro"/>
</dbReference>
<feature type="compositionally biased region" description="Basic and acidic residues" evidence="1">
    <location>
        <begin position="188"/>
        <end position="206"/>
    </location>
</feature>
<dbReference type="Pfam" id="PF19493">
    <property type="entry name" value="Trypco1"/>
    <property type="match status" value="1"/>
</dbReference>
<evidence type="ECO:0000259" key="2">
    <source>
        <dbReference type="PROSITE" id="PS50943"/>
    </source>
</evidence>
<dbReference type="Proteomes" id="UP000509418">
    <property type="component" value="Chromosome"/>
</dbReference>
<dbReference type="InterPro" id="IPR001387">
    <property type="entry name" value="Cro/C1-type_HTH"/>
</dbReference>